<dbReference type="Gene3D" id="3.30.200.20">
    <property type="entry name" value="Phosphorylase Kinase, domain 1"/>
    <property type="match status" value="1"/>
</dbReference>
<dbReference type="FunFam" id="1.10.510.10:FF:000140">
    <property type="entry name" value="Platelet-derived growth factor receptor beta"/>
    <property type="match status" value="1"/>
</dbReference>
<comment type="catalytic activity">
    <reaction evidence="19">
        <text>L-tyrosyl-[protein] + ATP = O-phospho-L-tyrosyl-[protein] + ADP + H(+)</text>
        <dbReference type="Rhea" id="RHEA:10596"/>
        <dbReference type="Rhea" id="RHEA-COMP:10136"/>
        <dbReference type="Rhea" id="RHEA-COMP:20101"/>
        <dbReference type="ChEBI" id="CHEBI:15378"/>
        <dbReference type="ChEBI" id="CHEBI:30616"/>
        <dbReference type="ChEBI" id="CHEBI:46858"/>
        <dbReference type="ChEBI" id="CHEBI:61978"/>
        <dbReference type="ChEBI" id="CHEBI:456216"/>
        <dbReference type="EC" id="2.7.10.1"/>
    </reaction>
</comment>
<keyword evidence="22" id="KW-0460">Magnesium</keyword>
<reference evidence="29" key="1">
    <citation type="submission" date="2020-10" db="EMBL/GenBank/DDBJ databases">
        <title>Chromosome-scale genome assembly of the Allis shad, Alosa alosa.</title>
        <authorList>
            <person name="Margot Z."/>
            <person name="Christophe K."/>
            <person name="Cabau C."/>
            <person name="Louis A."/>
            <person name="Berthelot C."/>
            <person name="Parey E."/>
            <person name="Roest Crollius H."/>
            <person name="Montfort J."/>
            <person name="Robinson-Rechavi M."/>
            <person name="Bucao C."/>
            <person name="Bouchez O."/>
            <person name="Gislard M."/>
            <person name="Lluch J."/>
            <person name="Milhes M."/>
            <person name="Lampietro C."/>
            <person name="Lopez Roques C."/>
            <person name="Donnadieu C."/>
            <person name="Braasch I."/>
            <person name="Desvignes T."/>
            <person name="Postlethwait J."/>
            <person name="Bobe J."/>
            <person name="Guiguen Y."/>
        </authorList>
    </citation>
    <scope>NUCLEOTIDE SEQUENCE</scope>
    <source>
        <strain evidence="29">M-15738</strain>
        <tissue evidence="29">Blood</tissue>
    </source>
</reference>
<evidence type="ECO:0000256" key="23">
    <source>
        <dbReference type="PIRSR" id="PIRSR000615-4"/>
    </source>
</evidence>
<dbReference type="SUPFAM" id="SSF56112">
    <property type="entry name" value="Protein kinase-like (PK-like)"/>
    <property type="match status" value="1"/>
</dbReference>
<evidence type="ECO:0000256" key="7">
    <source>
        <dbReference type="ARBA" id="ARBA00022737"/>
    </source>
</evidence>
<sequence length="816" mass="90645">MDPKRGILMRGLLPSHSGKYVCSATLHGIRKDSEEYPIKVEAKLRSPPGVLIRVLQPSQEFQSILVVGEKLQIECVCTNPNYDANITWTHTSGQKMRGEGSTRSGKEVWKTSVLTISSVSLSDSGNITCTGANEAGANSSTMHLQVVEEPFIKLIPLLSSKLDSDGVDITLIEGGSIDLGVQITAYPKIERFWWDTPALGNATDQEITFLQIENGNKSVLLLRSVTAEEGGLYTLHARSDQVNASLSFNISVWYKPSALVRWDNGSLTCVATGYPLPLIYWSQCPGARTTCDTNSSLVGESYFPQASVVKGSESRQDLVESVLHVNHSNVRMNIECIAVNLAGEDRAAMAFSHYVTNPDFVASTIFTPTLIGASSLVGTLIILLAIVFYKYQQKPKFEIRWKIIEVNDGNNYTFIDPTQLPYNEKWEFPRERLRLGQVLGTGAFGKVVEATADGLGTDGNIIRVAVKMLKPRAHSEEREALMSELKILSHLGSHSNIVNLLGACTQGGPMLMITEYCGHGDLLNFLRSRAEMFVTSVWSVASISSETTLYKNITEDHRFRSDSGISCSGSDYQEMLSTLKPRHQSLGCHPETDSGLFGIEDLLRFSFDVAQGMDFLASRNCIHRDVAARNVLLTDSCVAKICDFGLARDIMNDSNYVVKGNARLPVKWMSPESIFDCVYTVQSDVWSYGILLWEIFSLGKSPYPDIMVNSRFYKLIQDGYQMSKPDFAPPEMYTIMKMCWSLEPTQRPTFSTIGERIERLHSGQPHQQYRNLEQALEEAECEEQCETTVACEGAPEPDTDQDAEGEPLMKNNYQIC</sequence>
<dbReference type="GO" id="GO:0043408">
    <property type="term" value="P:regulation of MAPK cascade"/>
    <property type="evidence" value="ECO:0007669"/>
    <property type="project" value="TreeGrafter"/>
</dbReference>
<dbReference type="AlphaFoldDB" id="A0AAV6HD84"/>
<evidence type="ECO:0000259" key="27">
    <source>
        <dbReference type="PROSITE" id="PS50011"/>
    </source>
</evidence>
<dbReference type="Pfam" id="PF25305">
    <property type="entry name" value="Ig_PDGFR_d4"/>
    <property type="match status" value="1"/>
</dbReference>
<evidence type="ECO:0000256" key="14">
    <source>
        <dbReference type="ARBA" id="ARBA00023137"/>
    </source>
</evidence>
<dbReference type="GO" id="GO:0046872">
    <property type="term" value="F:metal ion binding"/>
    <property type="evidence" value="ECO:0007669"/>
    <property type="project" value="UniProtKB-KW"/>
</dbReference>
<dbReference type="PROSITE" id="PS00109">
    <property type="entry name" value="PROTEIN_KINASE_TYR"/>
    <property type="match status" value="1"/>
</dbReference>
<keyword evidence="4" id="KW-0597">Phosphoprotein</keyword>
<dbReference type="EC" id="2.7.10.1" evidence="2"/>
<dbReference type="InterPro" id="IPR001824">
    <property type="entry name" value="Tyr_kinase_rcpt_3_CS"/>
</dbReference>
<evidence type="ECO:0000256" key="15">
    <source>
        <dbReference type="ARBA" id="ARBA00023157"/>
    </source>
</evidence>
<feature type="binding site" evidence="22">
    <location>
        <position position="630"/>
    </location>
    <ligand>
        <name>Mg(2+)</name>
        <dbReference type="ChEBI" id="CHEBI:18420"/>
    </ligand>
</feature>
<feature type="binding site" evidence="22">
    <location>
        <position position="412"/>
    </location>
    <ligand>
        <name>Mg(2+)</name>
        <dbReference type="ChEBI" id="CHEBI:18420"/>
    </ligand>
</feature>
<evidence type="ECO:0000256" key="13">
    <source>
        <dbReference type="ARBA" id="ARBA00023136"/>
    </source>
</evidence>
<evidence type="ECO:0000256" key="3">
    <source>
        <dbReference type="ARBA" id="ARBA00022475"/>
    </source>
</evidence>
<evidence type="ECO:0000256" key="6">
    <source>
        <dbReference type="ARBA" id="ARBA00022692"/>
    </source>
</evidence>
<feature type="active site" description="Proton acceptor" evidence="20">
    <location>
        <position position="625"/>
    </location>
</feature>
<keyword evidence="22" id="KW-0479">Metal-binding</keyword>
<organism evidence="29 30">
    <name type="scientific">Alosa alosa</name>
    <name type="common">allis shad</name>
    <dbReference type="NCBI Taxonomy" id="278164"/>
    <lineage>
        <taxon>Eukaryota</taxon>
        <taxon>Metazoa</taxon>
        <taxon>Chordata</taxon>
        <taxon>Craniata</taxon>
        <taxon>Vertebrata</taxon>
        <taxon>Euteleostomi</taxon>
        <taxon>Actinopterygii</taxon>
        <taxon>Neopterygii</taxon>
        <taxon>Teleostei</taxon>
        <taxon>Clupei</taxon>
        <taxon>Clupeiformes</taxon>
        <taxon>Clupeoidei</taxon>
        <taxon>Clupeidae</taxon>
        <taxon>Alosa</taxon>
    </lineage>
</organism>
<protein>
    <recommendedName>
        <fullName evidence="2">receptor protein-tyrosine kinase</fullName>
        <ecNumber evidence="2">2.7.10.1</ecNumber>
    </recommendedName>
</protein>
<dbReference type="InterPro" id="IPR003599">
    <property type="entry name" value="Ig_sub"/>
</dbReference>
<evidence type="ECO:0000256" key="4">
    <source>
        <dbReference type="ARBA" id="ARBA00022553"/>
    </source>
</evidence>
<dbReference type="GO" id="GO:0030316">
    <property type="term" value="P:osteoclast differentiation"/>
    <property type="evidence" value="ECO:0007669"/>
    <property type="project" value="TreeGrafter"/>
</dbReference>
<dbReference type="PROSITE" id="PS50835">
    <property type="entry name" value="IG_LIKE"/>
    <property type="match status" value="1"/>
</dbReference>
<dbReference type="InterPro" id="IPR000719">
    <property type="entry name" value="Prot_kinase_dom"/>
</dbReference>
<evidence type="ECO:0000256" key="2">
    <source>
        <dbReference type="ARBA" id="ARBA00011902"/>
    </source>
</evidence>
<dbReference type="PANTHER" id="PTHR24416:SF47">
    <property type="entry name" value="MACROPHAGE COLONY-STIMULATING FACTOR 1 RECEPTOR"/>
    <property type="match status" value="1"/>
</dbReference>
<evidence type="ECO:0000313" key="29">
    <source>
        <dbReference type="EMBL" id="KAG5284162.1"/>
    </source>
</evidence>
<keyword evidence="15" id="KW-1015">Disulfide bond</keyword>
<dbReference type="Pfam" id="PF07714">
    <property type="entry name" value="PK_Tyr_Ser-Thr"/>
    <property type="match status" value="1"/>
</dbReference>
<feature type="domain" description="Ig-like" evidence="28">
    <location>
        <begin position="48"/>
        <end position="145"/>
    </location>
</feature>
<keyword evidence="3" id="KW-1003">Cell membrane</keyword>
<keyword evidence="9" id="KW-0418">Kinase</keyword>
<dbReference type="Gene3D" id="2.60.40.10">
    <property type="entry name" value="Immunoglobulins"/>
    <property type="match status" value="3"/>
</dbReference>
<feature type="binding site" evidence="24">
    <location>
        <begin position="439"/>
        <end position="447"/>
    </location>
    <ligand>
        <name>ATP</name>
        <dbReference type="ChEBI" id="CHEBI:30616"/>
    </ligand>
</feature>
<dbReference type="PIRSF" id="PIRSF500947">
    <property type="entry name" value="CSF-1_receptor"/>
    <property type="match status" value="1"/>
</dbReference>
<keyword evidence="16 26" id="KW-0675">Receptor</keyword>
<dbReference type="InterPro" id="IPR007110">
    <property type="entry name" value="Ig-like_dom"/>
</dbReference>
<name>A0AAV6HD84_9TELE</name>
<feature type="binding site" evidence="22">
    <location>
        <position position="643"/>
    </location>
    <ligand>
        <name>Mg(2+)</name>
        <dbReference type="ChEBI" id="CHEBI:18420"/>
    </ligand>
</feature>
<dbReference type="InterPro" id="IPR020635">
    <property type="entry name" value="Tyr_kinase_cat_dom"/>
</dbReference>
<dbReference type="InterPro" id="IPR011009">
    <property type="entry name" value="Kinase-like_dom_sf"/>
</dbReference>
<evidence type="ECO:0000256" key="10">
    <source>
        <dbReference type="ARBA" id="ARBA00022840"/>
    </source>
</evidence>
<evidence type="ECO:0000256" key="21">
    <source>
        <dbReference type="PIRSR" id="PIRSR000615-2"/>
    </source>
</evidence>
<evidence type="ECO:0000256" key="22">
    <source>
        <dbReference type="PIRSR" id="PIRSR000615-3"/>
    </source>
</evidence>
<evidence type="ECO:0000256" key="17">
    <source>
        <dbReference type="ARBA" id="ARBA00023180"/>
    </source>
</evidence>
<proteinExistence type="inferred from homology"/>
<dbReference type="SUPFAM" id="SSF48726">
    <property type="entry name" value="Immunoglobulin"/>
    <property type="match status" value="2"/>
</dbReference>
<keyword evidence="13" id="KW-0472">Membrane</keyword>
<feature type="domain" description="Protein kinase" evidence="27">
    <location>
        <begin position="433"/>
        <end position="769"/>
    </location>
</feature>
<keyword evidence="7" id="KW-0677">Repeat</keyword>
<keyword evidence="12" id="KW-1133">Transmembrane helix</keyword>
<dbReference type="InterPro" id="IPR030658">
    <property type="entry name" value="CSF-1_receptor"/>
</dbReference>
<dbReference type="PANTHER" id="PTHR24416">
    <property type="entry name" value="TYROSINE-PROTEIN KINASE RECEPTOR"/>
    <property type="match status" value="1"/>
</dbReference>
<dbReference type="GO" id="GO:1990682">
    <property type="term" value="C:CSF1-CSF1R complex"/>
    <property type="evidence" value="ECO:0007669"/>
    <property type="project" value="TreeGrafter"/>
</dbReference>
<keyword evidence="5" id="KW-0808">Transferase</keyword>
<evidence type="ECO:0000256" key="18">
    <source>
        <dbReference type="ARBA" id="ARBA00023319"/>
    </source>
</evidence>
<evidence type="ECO:0000256" key="16">
    <source>
        <dbReference type="ARBA" id="ARBA00023170"/>
    </source>
</evidence>
<dbReference type="GO" id="GO:0005886">
    <property type="term" value="C:plasma membrane"/>
    <property type="evidence" value="ECO:0007669"/>
    <property type="project" value="UniProtKB-SubCell"/>
</dbReference>
<dbReference type="PROSITE" id="PS00240">
    <property type="entry name" value="RECEPTOR_TYR_KIN_III"/>
    <property type="match status" value="1"/>
</dbReference>
<dbReference type="InterPro" id="IPR017441">
    <property type="entry name" value="Protein_kinase_ATP_BS"/>
</dbReference>
<evidence type="ECO:0000256" key="9">
    <source>
        <dbReference type="ARBA" id="ARBA00022777"/>
    </source>
</evidence>
<feature type="site" description="Important for interaction with phosphotyrosine-binding proteins" evidence="23">
    <location>
        <position position="769"/>
    </location>
</feature>
<evidence type="ECO:0000259" key="28">
    <source>
        <dbReference type="PROSITE" id="PS50835"/>
    </source>
</evidence>
<dbReference type="Proteomes" id="UP000823561">
    <property type="component" value="Chromosome 2"/>
</dbReference>
<feature type="binding site" evidence="21 25">
    <location>
        <position position="467"/>
    </location>
    <ligand>
        <name>ATP</name>
        <dbReference type="ChEBI" id="CHEBI:30616"/>
    </ligand>
</feature>
<dbReference type="InterPro" id="IPR050122">
    <property type="entry name" value="RTK"/>
</dbReference>
<keyword evidence="6 26" id="KW-0812">Transmembrane</keyword>
<dbReference type="GO" id="GO:0007169">
    <property type="term" value="P:cell surface receptor protein tyrosine kinase signaling pathway"/>
    <property type="evidence" value="ECO:0007669"/>
    <property type="project" value="InterPro"/>
</dbReference>
<evidence type="ECO:0000256" key="12">
    <source>
        <dbReference type="ARBA" id="ARBA00022989"/>
    </source>
</evidence>
<dbReference type="GO" id="GO:0043235">
    <property type="term" value="C:receptor complex"/>
    <property type="evidence" value="ECO:0007669"/>
    <property type="project" value="TreeGrafter"/>
</dbReference>
<dbReference type="SMART" id="SM00409">
    <property type="entry name" value="IG"/>
    <property type="match status" value="2"/>
</dbReference>
<dbReference type="InterPro" id="IPR036179">
    <property type="entry name" value="Ig-like_dom_sf"/>
</dbReference>
<feature type="binding site" evidence="21">
    <location>
        <begin position="440"/>
        <end position="447"/>
    </location>
    <ligand>
        <name>ATP</name>
        <dbReference type="ChEBI" id="CHEBI:30616"/>
    </ligand>
</feature>
<dbReference type="GO" id="GO:0005524">
    <property type="term" value="F:ATP binding"/>
    <property type="evidence" value="ECO:0007669"/>
    <property type="project" value="UniProtKB-UniRule"/>
</dbReference>
<dbReference type="Gene3D" id="1.10.510.10">
    <property type="entry name" value="Transferase(Phosphotransferase) domain 1"/>
    <property type="match status" value="1"/>
</dbReference>
<dbReference type="GO" id="GO:0019838">
    <property type="term" value="F:growth factor binding"/>
    <property type="evidence" value="ECO:0007669"/>
    <property type="project" value="TreeGrafter"/>
</dbReference>
<keyword evidence="30" id="KW-1185">Reference proteome</keyword>
<dbReference type="PIRSF" id="PIRSF000615">
    <property type="entry name" value="TyrPK_CSF1-R"/>
    <property type="match status" value="1"/>
</dbReference>
<dbReference type="EMBL" id="JADWDJ010000002">
    <property type="protein sequence ID" value="KAG5284162.1"/>
    <property type="molecule type" value="Genomic_DNA"/>
</dbReference>
<comment type="caution">
    <text evidence="29">The sequence shown here is derived from an EMBL/GenBank/DDBJ whole genome shotgun (WGS) entry which is preliminary data.</text>
</comment>
<dbReference type="InterPro" id="IPR003598">
    <property type="entry name" value="Ig_sub2"/>
</dbReference>
<dbReference type="InterPro" id="IPR008266">
    <property type="entry name" value="Tyr_kinase_AS"/>
</dbReference>
<keyword evidence="17" id="KW-0325">Glycoprotein</keyword>
<dbReference type="GO" id="GO:0005011">
    <property type="term" value="F:macrophage colony-stimulating factor receptor activity"/>
    <property type="evidence" value="ECO:0007669"/>
    <property type="project" value="TreeGrafter"/>
</dbReference>
<feature type="binding site" evidence="21">
    <location>
        <begin position="515"/>
        <end position="521"/>
    </location>
    <ligand>
        <name>ATP</name>
        <dbReference type="ChEBI" id="CHEBI:30616"/>
    </ligand>
</feature>
<dbReference type="GO" id="GO:0001667">
    <property type="term" value="P:ameboidal-type cell migration"/>
    <property type="evidence" value="ECO:0007669"/>
    <property type="project" value="UniProtKB-ARBA"/>
</dbReference>
<comment type="similarity">
    <text evidence="26">Belongs to the protein kinase superfamily. Tyr protein kinase family. CSF-1/PDGF receptor subfamily.</text>
</comment>
<keyword evidence="10 21" id="KW-0067">ATP-binding</keyword>
<evidence type="ECO:0000256" key="26">
    <source>
        <dbReference type="RuleBase" id="RU000311"/>
    </source>
</evidence>
<keyword evidence="14" id="KW-0829">Tyrosine-protein kinase</keyword>
<evidence type="ECO:0000256" key="11">
    <source>
        <dbReference type="ARBA" id="ARBA00022843"/>
    </source>
</evidence>
<keyword evidence="8 21" id="KW-0547">Nucleotide-binding</keyword>
<gene>
    <name evidence="29" type="ORF">AALO_G00023610</name>
</gene>
<comment type="subcellular location">
    <subcellularLocation>
        <location evidence="1">Cell membrane</location>
        <topology evidence="1">Single-pass type I membrane protein</topology>
    </subcellularLocation>
    <subcellularLocation>
        <location evidence="26">Membrane</location>
        <topology evidence="26">Single-pass type I membrane protein</topology>
    </subcellularLocation>
</comment>
<dbReference type="PROSITE" id="PS00107">
    <property type="entry name" value="PROTEIN_KINASE_ATP"/>
    <property type="match status" value="1"/>
</dbReference>
<evidence type="ECO:0000256" key="24">
    <source>
        <dbReference type="PIRSR" id="PIRSR500947-51"/>
    </source>
</evidence>
<evidence type="ECO:0000256" key="20">
    <source>
        <dbReference type="PIRSR" id="PIRSR000615-1"/>
    </source>
</evidence>
<keyword evidence="18 26" id="KW-0393">Immunoglobulin domain</keyword>
<dbReference type="FunFam" id="3.30.200.20:FF:000025">
    <property type="entry name" value="Platelet-derived growth factor receptor alpha"/>
    <property type="match status" value="1"/>
</dbReference>
<dbReference type="GO" id="GO:0019955">
    <property type="term" value="F:cytokine binding"/>
    <property type="evidence" value="ECO:0007669"/>
    <property type="project" value="InterPro"/>
</dbReference>
<evidence type="ECO:0000256" key="19">
    <source>
        <dbReference type="ARBA" id="ARBA00051243"/>
    </source>
</evidence>
<accession>A0AAV6HD84</accession>
<keyword evidence="11" id="KW-0832">Ubl conjugation</keyword>
<dbReference type="Pfam" id="PF13927">
    <property type="entry name" value="Ig_3"/>
    <property type="match status" value="1"/>
</dbReference>
<dbReference type="InterPro" id="IPR001245">
    <property type="entry name" value="Ser-Thr/Tyr_kinase_cat_dom"/>
</dbReference>
<evidence type="ECO:0000256" key="1">
    <source>
        <dbReference type="ARBA" id="ARBA00004251"/>
    </source>
</evidence>
<evidence type="ECO:0000256" key="25">
    <source>
        <dbReference type="PROSITE-ProRule" id="PRU10141"/>
    </source>
</evidence>
<evidence type="ECO:0000256" key="8">
    <source>
        <dbReference type="ARBA" id="ARBA00022741"/>
    </source>
</evidence>
<feature type="binding site" evidence="21">
    <location>
        <position position="629"/>
    </location>
    <ligand>
        <name>ATP</name>
        <dbReference type="ChEBI" id="CHEBI:30616"/>
    </ligand>
</feature>
<dbReference type="InterPro" id="IPR013783">
    <property type="entry name" value="Ig-like_fold"/>
</dbReference>
<dbReference type="SMART" id="SM00219">
    <property type="entry name" value="TyrKc"/>
    <property type="match status" value="1"/>
</dbReference>
<evidence type="ECO:0000313" key="30">
    <source>
        <dbReference type="Proteomes" id="UP000823561"/>
    </source>
</evidence>
<dbReference type="SMART" id="SM00408">
    <property type="entry name" value="IGc2"/>
    <property type="match status" value="1"/>
</dbReference>
<dbReference type="PROSITE" id="PS50011">
    <property type="entry name" value="PROTEIN_KINASE_DOM"/>
    <property type="match status" value="1"/>
</dbReference>
<dbReference type="GO" id="GO:0030335">
    <property type="term" value="P:positive regulation of cell migration"/>
    <property type="evidence" value="ECO:0007669"/>
    <property type="project" value="TreeGrafter"/>
</dbReference>
<evidence type="ECO:0000256" key="5">
    <source>
        <dbReference type="ARBA" id="ARBA00022679"/>
    </source>
</evidence>